<dbReference type="SUPFAM" id="SSF53335">
    <property type="entry name" value="S-adenosyl-L-methionine-dependent methyltransferases"/>
    <property type="match status" value="1"/>
</dbReference>
<gene>
    <name evidence="1" type="primary">rsmJ</name>
    <name evidence="2" type="ORF">E3E15_01225</name>
</gene>
<feature type="binding site" evidence="1">
    <location>
        <position position="163"/>
    </location>
    <ligand>
        <name>S-adenosyl-L-methionine</name>
        <dbReference type="ChEBI" id="CHEBI:59789"/>
    </ligand>
</feature>
<dbReference type="PANTHER" id="PTHR36112">
    <property type="entry name" value="RIBOSOMAL RNA SMALL SUBUNIT METHYLTRANSFERASE J"/>
    <property type="match status" value="1"/>
</dbReference>
<keyword evidence="1 2" id="KW-0808">Transferase</keyword>
<comment type="catalytic activity">
    <reaction evidence="1">
        <text>guanosine(1516) in 16S rRNA + S-adenosyl-L-methionine = N(2)-methylguanosine(1516) in 16S rRNA + S-adenosyl-L-homocysteine + H(+)</text>
        <dbReference type="Rhea" id="RHEA:43220"/>
        <dbReference type="Rhea" id="RHEA-COMP:10412"/>
        <dbReference type="Rhea" id="RHEA-COMP:10413"/>
        <dbReference type="ChEBI" id="CHEBI:15378"/>
        <dbReference type="ChEBI" id="CHEBI:57856"/>
        <dbReference type="ChEBI" id="CHEBI:59789"/>
        <dbReference type="ChEBI" id="CHEBI:74269"/>
        <dbReference type="ChEBI" id="CHEBI:74481"/>
        <dbReference type="EC" id="2.1.1.242"/>
    </reaction>
</comment>
<dbReference type="PANTHER" id="PTHR36112:SF1">
    <property type="entry name" value="RIBOSOMAL RNA SMALL SUBUNIT METHYLTRANSFERASE J"/>
    <property type="match status" value="1"/>
</dbReference>
<name>A0A6M3HSD2_9GAMM</name>
<dbReference type="InterPro" id="IPR007536">
    <property type="entry name" value="16SrRNA_methylTrfase_J"/>
</dbReference>
<dbReference type="InterPro" id="IPR029063">
    <property type="entry name" value="SAM-dependent_MTases_sf"/>
</dbReference>
<organism evidence="2 3">
    <name type="scientific">Allofrancisella frigidaquae</name>
    <dbReference type="NCBI Taxonomy" id="1085644"/>
    <lineage>
        <taxon>Bacteria</taxon>
        <taxon>Pseudomonadati</taxon>
        <taxon>Pseudomonadota</taxon>
        <taxon>Gammaproteobacteria</taxon>
        <taxon>Thiotrichales</taxon>
        <taxon>Francisellaceae</taxon>
        <taxon>Allofrancisella</taxon>
    </lineage>
</organism>
<evidence type="ECO:0000313" key="3">
    <source>
        <dbReference type="Proteomes" id="UP000503320"/>
    </source>
</evidence>
<comment type="subcellular location">
    <subcellularLocation>
        <location evidence="1">Cytoplasm</location>
    </subcellularLocation>
</comment>
<dbReference type="Pfam" id="PF04445">
    <property type="entry name" value="SAM_MT"/>
    <property type="match status" value="1"/>
</dbReference>
<keyword evidence="1" id="KW-0698">rRNA processing</keyword>
<feature type="binding site" evidence="1">
    <location>
        <begin position="94"/>
        <end position="95"/>
    </location>
    <ligand>
        <name>S-adenosyl-L-methionine</name>
        <dbReference type="ChEBI" id="CHEBI:59789"/>
    </ligand>
</feature>
<accession>A0A6M3HSD2</accession>
<dbReference type="Proteomes" id="UP000503320">
    <property type="component" value="Chromosome"/>
</dbReference>
<evidence type="ECO:0000256" key="1">
    <source>
        <dbReference type="HAMAP-Rule" id="MF_01523"/>
    </source>
</evidence>
<dbReference type="KEGG" id="afri:E3E15_01225"/>
<reference evidence="2 3" key="1">
    <citation type="submission" date="2019-03" db="EMBL/GenBank/DDBJ databases">
        <title>Complete Genome Sequence of Allofrancisella frigidaquae Strain SYSU 10HL1970 Isolated from Water-Cooling Systems in China.</title>
        <authorList>
            <person name="Ohrman C."/>
            <person name="Uneklint I."/>
            <person name="Sjodin A."/>
        </authorList>
    </citation>
    <scope>NUCLEOTIDE SEQUENCE [LARGE SCALE GENOMIC DNA]</scope>
    <source>
        <strain evidence="2 3">SYSU 10HL1970</strain>
    </source>
</reference>
<evidence type="ECO:0000313" key="2">
    <source>
        <dbReference type="EMBL" id="QIV94049.1"/>
    </source>
</evidence>
<dbReference type="AlphaFoldDB" id="A0A6M3HSD2"/>
<keyword evidence="1" id="KW-0949">S-adenosyl-L-methionine</keyword>
<keyword evidence="1 2" id="KW-0489">Methyltransferase</keyword>
<sequence length="241" mass="27652">MITINVFDNNTIDQIKDLNLRFDFSICKEDKYLFYGNGFLKLYNKNKELYIDFNCNDILNRINPQAKKCSVIQAVEGRNKSKLHILDTTAGLGRDFFTLAARGHKITAIEKDPYIFLLLSDSIKRAKDIPTLGLITKNITLIHNDSCDYISTTNEFFDCIYIDPMFPPRKKSAKVKLDMQSLHELLQNNENSNKSLFDNAYSSAKAKKIVVKRPINGSFLSDRKPTSQLKGKTNRFDVYSL</sequence>
<comment type="caution">
    <text evidence="1">Lacks conserved residue(s) required for the propagation of feature annotation.</text>
</comment>
<keyword evidence="1" id="KW-0963">Cytoplasm</keyword>
<dbReference type="GO" id="GO:0008990">
    <property type="term" value="F:rRNA (guanine-N2-)-methyltransferase activity"/>
    <property type="evidence" value="ECO:0007669"/>
    <property type="project" value="UniProtKB-UniRule"/>
</dbReference>
<dbReference type="EC" id="2.1.1.242" evidence="1"/>
<keyword evidence="3" id="KW-1185">Reference proteome</keyword>
<proteinExistence type="inferred from homology"/>
<dbReference type="EMBL" id="CP038017">
    <property type="protein sequence ID" value="QIV94049.1"/>
    <property type="molecule type" value="Genomic_DNA"/>
</dbReference>
<protein>
    <recommendedName>
        <fullName evidence="1">Ribosomal RNA small subunit methyltransferase J</fullName>
        <ecNumber evidence="1">2.1.1.242</ecNumber>
    </recommendedName>
    <alternativeName>
        <fullName evidence="1">16S rRNA m2G1516 methyltransferase</fullName>
    </alternativeName>
    <alternativeName>
        <fullName evidence="1">rRNA (guanine-N(2)-)-methyltransferase</fullName>
    </alternativeName>
</protein>
<dbReference type="CDD" id="cd02440">
    <property type="entry name" value="AdoMet_MTases"/>
    <property type="match status" value="1"/>
</dbReference>
<comment type="function">
    <text evidence="1">Specifically methylates the guanosine in position 1516 of 16S rRNA.</text>
</comment>
<dbReference type="HAMAP" id="MF_01523">
    <property type="entry name" value="16SrRNA_methyltr_J"/>
    <property type="match status" value="1"/>
</dbReference>
<dbReference type="GO" id="GO:0005737">
    <property type="term" value="C:cytoplasm"/>
    <property type="evidence" value="ECO:0007669"/>
    <property type="project" value="UniProtKB-SubCell"/>
</dbReference>
<comment type="similarity">
    <text evidence="1">Belongs to the methyltransferase superfamily. RsmJ family.</text>
</comment>
<dbReference type="Gene3D" id="3.40.50.150">
    <property type="entry name" value="Vaccinia Virus protein VP39"/>
    <property type="match status" value="1"/>
</dbReference>